<feature type="compositionally biased region" description="Basic and acidic residues" evidence="1">
    <location>
        <begin position="392"/>
        <end position="421"/>
    </location>
</feature>
<dbReference type="OrthoDB" id="292439at2"/>
<feature type="region of interest" description="Disordered" evidence="1">
    <location>
        <begin position="163"/>
        <end position="200"/>
    </location>
</feature>
<name>A0A5C5WB47_9BACT</name>
<keyword evidence="3" id="KW-1185">Reference proteome</keyword>
<dbReference type="EMBL" id="SJPH01000002">
    <property type="protein sequence ID" value="TWT47737.1"/>
    <property type="molecule type" value="Genomic_DNA"/>
</dbReference>
<feature type="compositionally biased region" description="Low complexity" evidence="1">
    <location>
        <begin position="350"/>
        <end position="363"/>
    </location>
</feature>
<evidence type="ECO:0000313" key="2">
    <source>
        <dbReference type="EMBL" id="TWT47737.1"/>
    </source>
</evidence>
<comment type="caution">
    <text evidence="2">The sequence shown here is derived from an EMBL/GenBank/DDBJ whole genome shotgun (WGS) entry which is preliminary data.</text>
</comment>
<reference evidence="2 3" key="1">
    <citation type="submission" date="2019-02" db="EMBL/GenBank/DDBJ databases">
        <title>Deep-cultivation of Planctomycetes and their phenomic and genomic characterization uncovers novel biology.</title>
        <authorList>
            <person name="Wiegand S."/>
            <person name="Jogler M."/>
            <person name="Boedeker C."/>
            <person name="Pinto D."/>
            <person name="Vollmers J."/>
            <person name="Rivas-Marin E."/>
            <person name="Kohn T."/>
            <person name="Peeters S.H."/>
            <person name="Heuer A."/>
            <person name="Rast P."/>
            <person name="Oberbeckmann S."/>
            <person name="Bunk B."/>
            <person name="Jeske O."/>
            <person name="Meyerdierks A."/>
            <person name="Storesund J.E."/>
            <person name="Kallscheuer N."/>
            <person name="Luecker S."/>
            <person name="Lage O.M."/>
            <person name="Pohl T."/>
            <person name="Merkel B.J."/>
            <person name="Hornburger P."/>
            <person name="Mueller R.-W."/>
            <person name="Bruemmer F."/>
            <person name="Labrenz M."/>
            <person name="Spormann A.M."/>
            <person name="Op Den Camp H."/>
            <person name="Overmann J."/>
            <person name="Amann R."/>
            <person name="Jetten M.S.M."/>
            <person name="Mascher T."/>
            <person name="Medema M.H."/>
            <person name="Devos D.P."/>
            <person name="Kaster A.-K."/>
            <person name="Ovreas L."/>
            <person name="Rohde M."/>
            <person name="Galperin M.Y."/>
            <person name="Jogler C."/>
        </authorList>
    </citation>
    <scope>NUCLEOTIDE SEQUENCE [LARGE SCALE GENOMIC DNA]</scope>
    <source>
        <strain evidence="2 3">Pla111</strain>
    </source>
</reference>
<feature type="region of interest" description="Disordered" evidence="1">
    <location>
        <begin position="316"/>
        <end position="430"/>
    </location>
</feature>
<evidence type="ECO:0000313" key="3">
    <source>
        <dbReference type="Proteomes" id="UP000318995"/>
    </source>
</evidence>
<dbReference type="AlphaFoldDB" id="A0A5C5WB47"/>
<gene>
    <name evidence="2" type="ORF">Pla111_13570</name>
</gene>
<sequence length="684" mass="72443">MPVNDTSEVSLPVVGVCPACEELFALPGPASPRGRLECPHCQTEVEHERLRVRSLRPAVVVSSPTPVVASTDSSPSASVRPTLSQARGWTPPSIEPNSSIGTGNASPAKDLDKSRDGEAQTGKALSEPFGTTSKRGDEPLSARGADSAKQTSDLLKEFGFDFRDTPLDQEPSATDEPKPSAAGSTAALERAPAVVPAPSVSERRISATPKEPIVAARASVTMGVSKPVKEASQLSSASDSFQNDLSHLLGEEAVEQEADRIEDEALEPLLLGTSEPRRHGWSGPISAVAGLLMIAVPAAWLTLSDFETVELPMPNFTASGETPSDRVPAREPASLTLPPAVPSDEPIALREAAPSAVSPAAPRSRYEHSGVETATYEDDAQPDIPAAWSIPKGEERVGSRYGDASKPELNKVPDSTKHAEPAEFTLPDDTLRATPPAMASAQAPTPSTDKPIRAARSAVVPANNSLPTSSPAADRAKNASFESVPSFPLRGAPLYDAASLAALATGAREAAGIFSEGSLQVPDEAPSMGRAYATLCELGEALTLHDPNAPTRLRRDAEFAARDVFTKLWREALPRESSRVIARHWIEWGDRPHGGVFFAAMPVGPPAKAGKMVRYEFELDGIRVPVITTEPIDAKRFISSRAQMIGVVGVVVESPAERIDGYEGEDPRAVWSRKTFALGEPGEL</sequence>
<dbReference type="Proteomes" id="UP000318995">
    <property type="component" value="Unassembled WGS sequence"/>
</dbReference>
<protein>
    <submittedName>
        <fullName evidence="2">Uncharacterized protein</fullName>
    </submittedName>
</protein>
<dbReference type="RefSeq" id="WP_146572553.1">
    <property type="nucleotide sequence ID" value="NZ_SJPH01000002.1"/>
</dbReference>
<proteinExistence type="predicted"/>
<feature type="compositionally biased region" description="Low complexity" evidence="1">
    <location>
        <begin position="62"/>
        <end position="79"/>
    </location>
</feature>
<feature type="region of interest" description="Disordered" evidence="1">
    <location>
        <begin position="62"/>
        <end position="149"/>
    </location>
</feature>
<feature type="compositionally biased region" description="Polar residues" evidence="1">
    <location>
        <begin position="95"/>
        <end position="105"/>
    </location>
</feature>
<feature type="compositionally biased region" description="Basic and acidic residues" evidence="1">
    <location>
        <begin position="109"/>
        <end position="118"/>
    </location>
</feature>
<organism evidence="2 3">
    <name type="scientific">Botrimarina hoheduenensis</name>
    <dbReference type="NCBI Taxonomy" id="2528000"/>
    <lineage>
        <taxon>Bacteria</taxon>
        <taxon>Pseudomonadati</taxon>
        <taxon>Planctomycetota</taxon>
        <taxon>Planctomycetia</taxon>
        <taxon>Pirellulales</taxon>
        <taxon>Lacipirellulaceae</taxon>
        <taxon>Botrimarina</taxon>
    </lineage>
</organism>
<accession>A0A5C5WB47</accession>
<evidence type="ECO:0000256" key="1">
    <source>
        <dbReference type="SAM" id="MobiDB-lite"/>
    </source>
</evidence>